<dbReference type="Gene3D" id="1.10.3330.10">
    <property type="entry name" value="Oxo-4-hydroxy-4-carboxy-5-ureidoimidazoline decarboxylase"/>
    <property type="match status" value="1"/>
</dbReference>
<dbReference type="EMBL" id="FRAP01000028">
    <property type="protein sequence ID" value="SHL43218.1"/>
    <property type="molecule type" value="Genomic_DNA"/>
</dbReference>
<name>A0A1M7AKF9_PSETH</name>
<dbReference type="GO" id="GO:0019628">
    <property type="term" value="P:urate catabolic process"/>
    <property type="evidence" value="ECO:0007669"/>
    <property type="project" value="TreeGrafter"/>
</dbReference>
<accession>A0A1M7AKF9</accession>
<dbReference type="PANTHER" id="PTHR43466:SF1">
    <property type="entry name" value="2-OXO-4-HYDROXY-4-CARBOXY-5-UREIDOIMIDAZOLINE DECARBOXYLASE-RELATED"/>
    <property type="match status" value="1"/>
</dbReference>
<dbReference type="InterPro" id="IPR017595">
    <property type="entry name" value="OHCU_decarboxylase-2"/>
</dbReference>
<dbReference type="GO" id="GO:0051997">
    <property type="term" value="F:2-oxo-4-hydroxy-4-carboxy-5-ureidoimidazoline decarboxylase activity"/>
    <property type="evidence" value="ECO:0007669"/>
    <property type="project" value="UniProtKB-EC"/>
</dbReference>
<dbReference type="RefSeq" id="WP_073460295.1">
    <property type="nucleotide sequence ID" value="NZ_CALGVN010000031.1"/>
</dbReference>
<dbReference type="SUPFAM" id="SSF158694">
    <property type="entry name" value="UraD-Like"/>
    <property type="match status" value="1"/>
</dbReference>
<keyword evidence="5" id="KW-0210">Decarboxylase</keyword>
<sequence length="153" mass="16217">MNLEKFNALPRDLAIAALLDCCAAPGWAARVADARPFPTVEALLAAADTALEPADLDAALAGHPRIGDRSVSGRSAKEQRGVGDDVAAEFAAANAAYEARFGRIYLVCASGRSGADLLADLRRRLGNDPETEERTALRELAAINRLRLEDAFA</sequence>
<keyword evidence="6" id="KW-0456">Lyase</keyword>
<feature type="domain" description="Oxo-4-hydroxy-4-carboxy-5-ureidoimidazoline decarboxylase" evidence="7">
    <location>
        <begin position="7"/>
        <end position="149"/>
    </location>
</feature>
<organism evidence="8 9">
    <name type="scientific">Pseudonocardia thermophila</name>
    <dbReference type="NCBI Taxonomy" id="1848"/>
    <lineage>
        <taxon>Bacteria</taxon>
        <taxon>Bacillati</taxon>
        <taxon>Actinomycetota</taxon>
        <taxon>Actinomycetes</taxon>
        <taxon>Pseudonocardiales</taxon>
        <taxon>Pseudonocardiaceae</taxon>
        <taxon>Pseudonocardia</taxon>
    </lineage>
</organism>
<evidence type="ECO:0000256" key="4">
    <source>
        <dbReference type="ARBA" id="ARBA00022631"/>
    </source>
</evidence>
<comment type="pathway">
    <text evidence="2">Purine metabolism; urate degradation; (S)-allantoin from urate: step 3/3.</text>
</comment>
<evidence type="ECO:0000313" key="8">
    <source>
        <dbReference type="EMBL" id="SHL43218.1"/>
    </source>
</evidence>
<dbReference type="PANTHER" id="PTHR43466">
    <property type="entry name" value="2-OXO-4-HYDROXY-4-CARBOXY-5-UREIDOIMIDAZOLINE DECARBOXYLASE-RELATED"/>
    <property type="match status" value="1"/>
</dbReference>
<keyword evidence="9" id="KW-1185">Reference proteome</keyword>
<keyword evidence="4" id="KW-0659">Purine metabolism</keyword>
<evidence type="ECO:0000256" key="2">
    <source>
        <dbReference type="ARBA" id="ARBA00004754"/>
    </source>
</evidence>
<protein>
    <recommendedName>
        <fullName evidence="3">2-oxo-4-hydroxy-4-carboxy-5-ureidoimidazoline decarboxylase</fullName>
        <ecNumber evidence="3">4.1.1.97</ecNumber>
    </recommendedName>
</protein>
<evidence type="ECO:0000256" key="5">
    <source>
        <dbReference type="ARBA" id="ARBA00022793"/>
    </source>
</evidence>
<evidence type="ECO:0000256" key="6">
    <source>
        <dbReference type="ARBA" id="ARBA00023239"/>
    </source>
</evidence>
<dbReference type="InterPro" id="IPR036778">
    <property type="entry name" value="OHCU_decarboxylase_sf"/>
</dbReference>
<dbReference type="GO" id="GO:0006144">
    <property type="term" value="P:purine nucleobase metabolic process"/>
    <property type="evidence" value="ECO:0007669"/>
    <property type="project" value="UniProtKB-KW"/>
</dbReference>
<dbReference type="NCBIfam" id="TIGR03180">
    <property type="entry name" value="UraD_2"/>
    <property type="match status" value="1"/>
</dbReference>
<comment type="catalytic activity">
    <reaction evidence="1">
        <text>5-hydroxy-2-oxo-4-ureido-2,5-dihydro-1H-imidazole-5-carboxylate + H(+) = (S)-allantoin + CO2</text>
        <dbReference type="Rhea" id="RHEA:26301"/>
        <dbReference type="ChEBI" id="CHEBI:15378"/>
        <dbReference type="ChEBI" id="CHEBI:15678"/>
        <dbReference type="ChEBI" id="CHEBI:16526"/>
        <dbReference type="ChEBI" id="CHEBI:58639"/>
        <dbReference type="EC" id="4.1.1.97"/>
    </reaction>
</comment>
<reference evidence="8 9" key="1">
    <citation type="submission" date="2016-11" db="EMBL/GenBank/DDBJ databases">
        <authorList>
            <person name="Jaros S."/>
            <person name="Januszkiewicz K."/>
            <person name="Wedrychowicz H."/>
        </authorList>
    </citation>
    <scope>NUCLEOTIDE SEQUENCE [LARGE SCALE GENOMIC DNA]</scope>
    <source>
        <strain evidence="8 9">DSM 43832</strain>
    </source>
</reference>
<proteinExistence type="predicted"/>
<dbReference type="STRING" id="1848.SAMN05443637_12861"/>
<evidence type="ECO:0000313" key="9">
    <source>
        <dbReference type="Proteomes" id="UP000184363"/>
    </source>
</evidence>
<evidence type="ECO:0000256" key="3">
    <source>
        <dbReference type="ARBA" id="ARBA00012257"/>
    </source>
</evidence>
<dbReference type="EC" id="4.1.1.97" evidence="3"/>
<dbReference type="AlphaFoldDB" id="A0A1M7AKF9"/>
<evidence type="ECO:0000259" key="7">
    <source>
        <dbReference type="Pfam" id="PF09349"/>
    </source>
</evidence>
<gene>
    <name evidence="8" type="ORF">SAMN05443637_12861</name>
</gene>
<evidence type="ECO:0000256" key="1">
    <source>
        <dbReference type="ARBA" id="ARBA00001163"/>
    </source>
</evidence>
<dbReference type="InterPro" id="IPR018020">
    <property type="entry name" value="OHCU_decarboxylase"/>
</dbReference>
<dbReference type="Proteomes" id="UP000184363">
    <property type="component" value="Unassembled WGS sequence"/>
</dbReference>
<dbReference type="NCBIfam" id="NF010372">
    <property type="entry name" value="PRK13798.1"/>
    <property type="match status" value="1"/>
</dbReference>
<dbReference type="Pfam" id="PF09349">
    <property type="entry name" value="OHCU_decarbox"/>
    <property type="match status" value="1"/>
</dbReference>